<reference evidence="1 2" key="1">
    <citation type="submission" date="2020-08" db="EMBL/GenBank/DDBJ databases">
        <title>Sequencing the genomes of 1000 actinobacteria strains.</title>
        <authorList>
            <person name="Klenk H.-P."/>
        </authorList>
    </citation>
    <scope>NUCLEOTIDE SEQUENCE [LARGE SCALE GENOMIC DNA]</scope>
    <source>
        <strain evidence="1 2">DSM 102030</strain>
    </source>
</reference>
<dbReference type="Proteomes" id="UP000523007">
    <property type="component" value="Unassembled WGS sequence"/>
</dbReference>
<name>A0A7W7RPT6_9ACTN</name>
<evidence type="ECO:0000313" key="1">
    <source>
        <dbReference type="EMBL" id="MBB4935677.1"/>
    </source>
</evidence>
<keyword evidence="2" id="KW-1185">Reference proteome</keyword>
<evidence type="ECO:0000313" key="2">
    <source>
        <dbReference type="Proteomes" id="UP000523007"/>
    </source>
</evidence>
<proteinExistence type="predicted"/>
<accession>A0A7W7RPT6</accession>
<comment type="caution">
    <text evidence="1">The sequence shown here is derived from an EMBL/GenBank/DDBJ whole genome shotgun (WGS) entry which is preliminary data.</text>
</comment>
<organism evidence="1 2">
    <name type="scientific">Lipingzhangella halophila</name>
    <dbReference type="NCBI Taxonomy" id="1783352"/>
    <lineage>
        <taxon>Bacteria</taxon>
        <taxon>Bacillati</taxon>
        <taxon>Actinomycetota</taxon>
        <taxon>Actinomycetes</taxon>
        <taxon>Streptosporangiales</taxon>
        <taxon>Nocardiopsidaceae</taxon>
        <taxon>Lipingzhangella</taxon>
    </lineage>
</organism>
<gene>
    <name evidence="1" type="ORF">F4561_006586</name>
</gene>
<dbReference type="EMBL" id="JACHJT010000003">
    <property type="protein sequence ID" value="MBB4935677.1"/>
    <property type="molecule type" value="Genomic_DNA"/>
</dbReference>
<protein>
    <recommendedName>
        <fullName evidence="3">Tail assembly chaperone</fullName>
    </recommendedName>
</protein>
<dbReference type="RefSeq" id="WP_184585446.1">
    <property type="nucleotide sequence ID" value="NZ_JACHJT010000003.1"/>
</dbReference>
<dbReference type="AlphaFoldDB" id="A0A7W7RPT6"/>
<evidence type="ECO:0008006" key="3">
    <source>
        <dbReference type="Google" id="ProtNLM"/>
    </source>
</evidence>
<sequence length="172" mass="18463">MTTAKIDSKTTTQVAEVVDPYLDTIAAKLRSGTVQRLPVVGELVPTELTEPAPGEEKAPSVKLRLATAEIPDGDEQTEQVREVQRAFWLLRTSAGTLTPEGDIELAKHTANVAGDRVAMIGAARYRAALGHWATVARTATTANLSASEMWIEMERLADGLAAALGHDQDDED</sequence>